<sequence>MCPSIGLWELKICGISEFPISVGGSGGGWWEVSGRGRGVQRRCLRRLQPAPEISDERRPSYEIIAPHSGE</sequence>
<keyword evidence="2" id="KW-1185">Reference proteome</keyword>
<dbReference type="AlphaFoldDB" id="A0AAV1IYQ1"/>
<reference evidence="1 2" key="1">
    <citation type="submission" date="2023-11" db="EMBL/GenBank/DDBJ databases">
        <authorList>
            <person name="Okamura Y."/>
        </authorList>
    </citation>
    <scope>NUCLEOTIDE SEQUENCE [LARGE SCALE GENOMIC DNA]</scope>
</reference>
<accession>A0AAV1IYQ1</accession>
<name>A0AAV1IYQ1_9NEOP</name>
<protein>
    <submittedName>
        <fullName evidence="1">Uncharacterized protein</fullName>
    </submittedName>
</protein>
<gene>
    <name evidence="1" type="ORF">LNINA_LOCUS1723</name>
</gene>
<dbReference type="Proteomes" id="UP001497472">
    <property type="component" value="Unassembled WGS sequence"/>
</dbReference>
<evidence type="ECO:0000313" key="1">
    <source>
        <dbReference type="EMBL" id="CAK1541767.1"/>
    </source>
</evidence>
<organism evidence="1 2">
    <name type="scientific">Leptosia nina</name>
    <dbReference type="NCBI Taxonomy" id="320188"/>
    <lineage>
        <taxon>Eukaryota</taxon>
        <taxon>Metazoa</taxon>
        <taxon>Ecdysozoa</taxon>
        <taxon>Arthropoda</taxon>
        <taxon>Hexapoda</taxon>
        <taxon>Insecta</taxon>
        <taxon>Pterygota</taxon>
        <taxon>Neoptera</taxon>
        <taxon>Endopterygota</taxon>
        <taxon>Lepidoptera</taxon>
        <taxon>Glossata</taxon>
        <taxon>Ditrysia</taxon>
        <taxon>Papilionoidea</taxon>
        <taxon>Pieridae</taxon>
        <taxon>Pierinae</taxon>
        <taxon>Leptosia</taxon>
    </lineage>
</organism>
<dbReference type="EMBL" id="CAVLEF010000002">
    <property type="protein sequence ID" value="CAK1541767.1"/>
    <property type="molecule type" value="Genomic_DNA"/>
</dbReference>
<proteinExistence type="predicted"/>
<comment type="caution">
    <text evidence="1">The sequence shown here is derived from an EMBL/GenBank/DDBJ whole genome shotgun (WGS) entry which is preliminary data.</text>
</comment>
<evidence type="ECO:0000313" key="2">
    <source>
        <dbReference type="Proteomes" id="UP001497472"/>
    </source>
</evidence>